<keyword evidence="2" id="KW-1185">Reference proteome</keyword>
<dbReference type="AlphaFoldDB" id="E9DK50"/>
<name>E9DK50_COCPS</name>
<dbReference type="VEuPathDB" id="FungiDB:CPSG_10199"/>
<reference evidence="2" key="2">
    <citation type="submission" date="2010-03" db="EMBL/GenBank/DDBJ databases">
        <title>The genome sequence of Coccidioides posadasii strain Silveira.</title>
        <authorList>
            <consortium name="The Broad Institute Genome Sequencing Center for Infectious Disease"/>
            <person name="Neafsey D."/>
            <person name="Orbach M."/>
            <person name="Henn M.R."/>
            <person name="Cole G.T."/>
            <person name="Galgiani J."/>
            <person name="Gardner M.J."/>
            <person name="Kirkland T.N."/>
            <person name="Taylor J.W."/>
            <person name="Young S.K."/>
            <person name="Zeng Q."/>
            <person name="Koehrsen M."/>
            <person name="Alvarado L."/>
            <person name="Berlin A."/>
            <person name="Borenstein D."/>
            <person name="Chapman S.B."/>
            <person name="Chen Z."/>
            <person name="Engels R."/>
            <person name="Freedman E."/>
            <person name="Gellesch M."/>
            <person name="Goldberg J."/>
            <person name="Griggs A."/>
            <person name="Gujja S."/>
            <person name="Heilman E."/>
            <person name="Heiman D."/>
            <person name="Howarth C."/>
            <person name="Jen D."/>
            <person name="Larson L."/>
            <person name="Mehta T."/>
            <person name="Neiman D."/>
            <person name="Park D."/>
            <person name="Pearson M."/>
            <person name="Richards J."/>
            <person name="Roberts A."/>
            <person name="Saif S."/>
            <person name="Shea T."/>
            <person name="Shenoy N."/>
            <person name="Sisk P."/>
            <person name="Stolte C."/>
            <person name="Sykes S."/>
            <person name="Walk T."/>
            <person name="White J."/>
            <person name="Yandava C."/>
            <person name="Haas B."/>
            <person name="Nusbaum C."/>
            <person name="Birren B."/>
        </authorList>
    </citation>
    <scope>NUCLEOTIDE SEQUENCE [LARGE SCALE GENOMIC DNA]</scope>
    <source>
        <strain evidence="2">RMSCC 757 / Silveira</strain>
    </source>
</reference>
<evidence type="ECO:0000313" key="1">
    <source>
        <dbReference type="EMBL" id="EFW13206.1"/>
    </source>
</evidence>
<gene>
    <name evidence="1" type="ORF">CPSG_10199</name>
</gene>
<dbReference type="EMBL" id="GL636532">
    <property type="protein sequence ID" value="EFW13206.1"/>
    <property type="molecule type" value="Genomic_DNA"/>
</dbReference>
<dbReference type="HOGENOM" id="CLU_2589576_0_0_1"/>
<dbReference type="STRING" id="443226.E9DK50"/>
<evidence type="ECO:0000313" key="2">
    <source>
        <dbReference type="Proteomes" id="UP000002497"/>
    </source>
</evidence>
<reference evidence="2" key="1">
    <citation type="journal article" date="2010" name="Genome Res.">
        <title>Population genomic sequencing of Coccidioides fungi reveals recent hybridization and transposon control.</title>
        <authorList>
            <person name="Neafsey D.E."/>
            <person name="Barker B.M."/>
            <person name="Sharpton T.J."/>
            <person name="Stajich J.E."/>
            <person name="Park D.J."/>
            <person name="Whiston E."/>
            <person name="Hung C.-Y."/>
            <person name="McMahan C."/>
            <person name="White J."/>
            <person name="Sykes S."/>
            <person name="Heiman D."/>
            <person name="Young S."/>
            <person name="Zeng Q."/>
            <person name="Abouelleil A."/>
            <person name="Aftuck L."/>
            <person name="Bessette D."/>
            <person name="Brown A."/>
            <person name="FitzGerald M."/>
            <person name="Lui A."/>
            <person name="Macdonald J.P."/>
            <person name="Priest M."/>
            <person name="Orbach M.J."/>
            <person name="Galgiani J.N."/>
            <person name="Kirkland T.N."/>
            <person name="Cole G.T."/>
            <person name="Birren B.W."/>
            <person name="Henn M.R."/>
            <person name="Taylor J.W."/>
            <person name="Rounsley S.D."/>
        </authorList>
    </citation>
    <scope>NUCLEOTIDE SEQUENCE [LARGE SCALE GENOMIC DNA]</scope>
    <source>
        <strain evidence="2">RMSCC 757 / Silveira</strain>
    </source>
</reference>
<organism evidence="2">
    <name type="scientific">Coccidioides posadasii (strain RMSCC 757 / Silveira)</name>
    <name type="common">Valley fever fungus</name>
    <dbReference type="NCBI Taxonomy" id="443226"/>
    <lineage>
        <taxon>Eukaryota</taxon>
        <taxon>Fungi</taxon>
        <taxon>Dikarya</taxon>
        <taxon>Ascomycota</taxon>
        <taxon>Pezizomycotina</taxon>
        <taxon>Eurotiomycetes</taxon>
        <taxon>Eurotiomycetidae</taxon>
        <taxon>Onygenales</taxon>
        <taxon>Onygenaceae</taxon>
        <taxon>Coccidioides</taxon>
    </lineage>
</organism>
<accession>E9DK50</accession>
<sequence length="96" mass="11453">MNETHAKIMLGLTAEKLLNLKKIMQELHNKKIQSLIYQAVAKRMLKKSWITVVKHVISQESFINKILQVWESESNCKNIYRMLVWLLVQVQYQKIR</sequence>
<dbReference type="Proteomes" id="UP000002497">
    <property type="component" value="Unassembled WGS sequence"/>
</dbReference>
<protein>
    <submittedName>
        <fullName evidence="1">Uncharacterized protein</fullName>
    </submittedName>
</protein>
<proteinExistence type="predicted"/>